<comment type="caution">
    <text evidence="1">The sequence shown here is derived from an EMBL/GenBank/DDBJ whole genome shotgun (WGS) entry which is preliminary data.</text>
</comment>
<protein>
    <submittedName>
        <fullName evidence="1">Uncharacterized protein</fullName>
    </submittedName>
</protein>
<organism evidence="1">
    <name type="scientific">bioreactor metagenome</name>
    <dbReference type="NCBI Taxonomy" id="1076179"/>
    <lineage>
        <taxon>unclassified sequences</taxon>
        <taxon>metagenomes</taxon>
        <taxon>ecological metagenomes</taxon>
    </lineage>
</organism>
<proteinExistence type="predicted"/>
<accession>A0A645GRK7</accession>
<gene>
    <name evidence="1" type="ORF">SDC9_173687</name>
</gene>
<name>A0A645GRK7_9ZZZZ</name>
<reference evidence="1" key="1">
    <citation type="submission" date="2019-08" db="EMBL/GenBank/DDBJ databases">
        <authorList>
            <person name="Kucharzyk K."/>
            <person name="Murdoch R.W."/>
            <person name="Higgins S."/>
            <person name="Loffler F."/>
        </authorList>
    </citation>
    <scope>NUCLEOTIDE SEQUENCE</scope>
</reference>
<evidence type="ECO:0000313" key="1">
    <source>
        <dbReference type="EMBL" id="MPN26263.1"/>
    </source>
</evidence>
<dbReference type="EMBL" id="VSSQ01075733">
    <property type="protein sequence ID" value="MPN26263.1"/>
    <property type="molecule type" value="Genomic_DNA"/>
</dbReference>
<dbReference type="AlphaFoldDB" id="A0A645GRK7"/>
<sequence length="124" mass="13031">MVDRSGHAHVVGDDIDDDAHLALVRSPGQSLEARASAHDIADPGVIDHVIAVCAAGRSLQNGAEVEIGDAQVIEVVQLRSGLIEAQIRPQLQPVGGHRDASPARWQVRTAPARGLAGDLYALSH</sequence>